<dbReference type="EMBL" id="SJZB01000045">
    <property type="protein sequence ID" value="TCJ12282.1"/>
    <property type="molecule type" value="Genomic_DNA"/>
</dbReference>
<dbReference type="PRINTS" id="PR00153">
    <property type="entry name" value="CSAPPISMRASE"/>
</dbReference>
<comment type="similarity">
    <text evidence="1 4">Belongs to the cyclophilin-type PPIase family.</text>
</comment>
<keyword evidence="7" id="KW-1185">Reference proteome</keyword>
<dbReference type="EC" id="5.2.1.8" evidence="4"/>
<dbReference type="AlphaFoldDB" id="A0A4R1B2J0"/>
<dbReference type="PANTHER" id="PTHR43246">
    <property type="entry name" value="PEPTIDYL-PROLYL CIS-TRANS ISOMERASE CYP38, CHLOROPLASTIC"/>
    <property type="match status" value="1"/>
</dbReference>
<dbReference type="PROSITE" id="PS50072">
    <property type="entry name" value="CSA_PPIASE_2"/>
    <property type="match status" value="1"/>
</dbReference>
<sequence length="191" mass="20593">MLKTLFAILALFAAGLAQAGNPEVEIRTNLGAVTVELYPDKAPETVRNFLDYVRAGQYDGTVFHRVIAGFMIQGGGYDQALRKKATRAPIRNEAANGLGNERYTVAMARTGDPHSATAQFFINVADNAFLNYRSADVRGYGYAVFGRVVRGREVVDRIAALATGAAGPFESDVPEPAVVMTAVRLLEPAVR</sequence>
<dbReference type="Gene3D" id="2.40.100.10">
    <property type="entry name" value="Cyclophilin-like"/>
    <property type="match status" value="1"/>
</dbReference>
<organism evidence="6 7">
    <name type="scientific">Parasulfuritortus cantonensis</name>
    <dbReference type="NCBI Taxonomy" id="2528202"/>
    <lineage>
        <taxon>Bacteria</taxon>
        <taxon>Pseudomonadati</taxon>
        <taxon>Pseudomonadota</taxon>
        <taxon>Betaproteobacteria</taxon>
        <taxon>Nitrosomonadales</taxon>
        <taxon>Thiobacillaceae</taxon>
        <taxon>Parasulfuritortus</taxon>
    </lineage>
</organism>
<dbReference type="PROSITE" id="PS00170">
    <property type="entry name" value="CSA_PPIASE_1"/>
    <property type="match status" value="1"/>
</dbReference>
<evidence type="ECO:0000256" key="3">
    <source>
        <dbReference type="ARBA" id="ARBA00023235"/>
    </source>
</evidence>
<dbReference type="CDD" id="cd01920">
    <property type="entry name" value="cyclophilin_EcCYP_like"/>
    <property type="match status" value="1"/>
</dbReference>
<keyword evidence="2 4" id="KW-0697">Rotamase</keyword>
<evidence type="ECO:0000256" key="1">
    <source>
        <dbReference type="ARBA" id="ARBA00007365"/>
    </source>
</evidence>
<dbReference type="RefSeq" id="WP_131448312.1">
    <property type="nucleotide sequence ID" value="NZ_SJZB01000045.1"/>
</dbReference>
<evidence type="ECO:0000313" key="7">
    <source>
        <dbReference type="Proteomes" id="UP000295443"/>
    </source>
</evidence>
<feature type="signal peptide" evidence="4">
    <location>
        <begin position="1"/>
        <end position="19"/>
    </location>
</feature>
<comment type="caution">
    <text evidence="6">The sequence shown here is derived from an EMBL/GenBank/DDBJ whole genome shotgun (WGS) entry which is preliminary data.</text>
</comment>
<dbReference type="InterPro" id="IPR044665">
    <property type="entry name" value="E_coli_cyclophilin_A-like"/>
</dbReference>
<dbReference type="GO" id="GO:0003755">
    <property type="term" value="F:peptidyl-prolyl cis-trans isomerase activity"/>
    <property type="evidence" value="ECO:0007669"/>
    <property type="project" value="UniProtKB-UniRule"/>
</dbReference>
<evidence type="ECO:0000313" key="6">
    <source>
        <dbReference type="EMBL" id="TCJ12282.1"/>
    </source>
</evidence>
<dbReference type="InterPro" id="IPR020892">
    <property type="entry name" value="Cyclophilin-type_PPIase_CS"/>
</dbReference>
<evidence type="ECO:0000259" key="5">
    <source>
        <dbReference type="PROSITE" id="PS50072"/>
    </source>
</evidence>
<name>A0A4R1B2J0_9PROT</name>
<accession>A0A4R1B2J0</accession>
<dbReference type="InterPro" id="IPR002130">
    <property type="entry name" value="Cyclophilin-type_PPIase_dom"/>
</dbReference>
<dbReference type="InterPro" id="IPR029000">
    <property type="entry name" value="Cyclophilin-like_dom_sf"/>
</dbReference>
<gene>
    <name evidence="6" type="ORF">EZJ19_13175</name>
</gene>
<proteinExistence type="inferred from homology"/>
<dbReference type="Proteomes" id="UP000295443">
    <property type="component" value="Unassembled WGS sequence"/>
</dbReference>
<dbReference type="GO" id="GO:0006457">
    <property type="term" value="P:protein folding"/>
    <property type="evidence" value="ECO:0007669"/>
    <property type="project" value="InterPro"/>
</dbReference>
<dbReference type="SUPFAM" id="SSF50891">
    <property type="entry name" value="Cyclophilin-like"/>
    <property type="match status" value="1"/>
</dbReference>
<dbReference type="Pfam" id="PF00160">
    <property type="entry name" value="Pro_isomerase"/>
    <property type="match status" value="1"/>
</dbReference>
<feature type="domain" description="PPIase cyclophilin-type" evidence="5">
    <location>
        <begin position="28"/>
        <end position="185"/>
    </location>
</feature>
<comment type="function">
    <text evidence="4">PPIases accelerate the folding of proteins. It catalyzes the cis-trans isomerization of proline imidic peptide bonds in oligopeptides.</text>
</comment>
<evidence type="ECO:0000256" key="2">
    <source>
        <dbReference type="ARBA" id="ARBA00023110"/>
    </source>
</evidence>
<comment type="catalytic activity">
    <reaction evidence="4">
        <text>[protein]-peptidylproline (omega=180) = [protein]-peptidylproline (omega=0)</text>
        <dbReference type="Rhea" id="RHEA:16237"/>
        <dbReference type="Rhea" id="RHEA-COMP:10747"/>
        <dbReference type="Rhea" id="RHEA-COMP:10748"/>
        <dbReference type="ChEBI" id="CHEBI:83833"/>
        <dbReference type="ChEBI" id="CHEBI:83834"/>
        <dbReference type="EC" id="5.2.1.8"/>
    </reaction>
</comment>
<protein>
    <recommendedName>
        <fullName evidence="4">Peptidyl-prolyl cis-trans isomerase</fullName>
        <shortName evidence="4">PPIase</shortName>
        <ecNumber evidence="4">5.2.1.8</ecNumber>
    </recommendedName>
</protein>
<reference evidence="6 7" key="1">
    <citation type="submission" date="2019-03" db="EMBL/GenBank/DDBJ databases">
        <title>Genome sequence of Thiobacillaceae bacterium LSR1, a sulfur-oxidizing bacterium isolated from freshwater sediment.</title>
        <authorList>
            <person name="Li S."/>
        </authorList>
    </citation>
    <scope>NUCLEOTIDE SEQUENCE [LARGE SCALE GENOMIC DNA]</scope>
    <source>
        <strain evidence="6 7">LSR1</strain>
    </source>
</reference>
<keyword evidence="3 4" id="KW-0413">Isomerase</keyword>
<evidence type="ECO:0000256" key="4">
    <source>
        <dbReference type="RuleBase" id="RU363019"/>
    </source>
</evidence>
<feature type="chain" id="PRO_5021040961" description="Peptidyl-prolyl cis-trans isomerase" evidence="4">
    <location>
        <begin position="20"/>
        <end position="191"/>
    </location>
</feature>
<keyword evidence="4" id="KW-0732">Signal</keyword>
<dbReference type="OrthoDB" id="9807797at2"/>